<protein>
    <submittedName>
        <fullName evidence="7">SLC13 family permease</fullName>
    </submittedName>
</protein>
<evidence type="ECO:0000256" key="2">
    <source>
        <dbReference type="ARBA" id="ARBA00022448"/>
    </source>
</evidence>
<evidence type="ECO:0000313" key="8">
    <source>
        <dbReference type="Proteomes" id="UP001595962"/>
    </source>
</evidence>
<dbReference type="EMBL" id="JBHSGB010000005">
    <property type="protein sequence ID" value="MFC4654445.1"/>
    <property type="molecule type" value="Genomic_DNA"/>
</dbReference>
<comment type="caution">
    <text evidence="7">The sequence shown here is derived from an EMBL/GenBank/DDBJ whole genome shotgun (WGS) entry which is preliminary data.</text>
</comment>
<dbReference type="RefSeq" id="WP_377332348.1">
    <property type="nucleotide sequence ID" value="NZ_JBHSGB010000005.1"/>
</dbReference>
<dbReference type="PANTHER" id="PTHR10283:SF82">
    <property type="entry name" value="SOLUTE CARRIER FAMILY 13 MEMBER 2"/>
    <property type="match status" value="1"/>
</dbReference>
<comment type="subcellular location">
    <subcellularLocation>
        <location evidence="1">Membrane</location>
        <topology evidence="1">Multi-pass membrane protein</topology>
    </subcellularLocation>
</comment>
<evidence type="ECO:0000256" key="1">
    <source>
        <dbReference type="ARBA" id="ARBA00004141"/>
    </source>
</evidence>
<feature type="transmembrane region" description="Helical" evidence="6">
    <location>
        <begin position="445"/>
        <end position="465"/>
    </location>
</feature>
<feature type="transmembrane region" description="Helical" evidence="6">
    <location>
        <begin position="168"/>
        <end position="188"/>
    </location>
</feature>
<keyword evidence="8" id="KW-1185">Reference proteome</keyword>
<feature type="transmembrane region" description="Helical" evidence="6">
    <location>
        <begin position="45"/>
        <end position="68"/>
    </location>
</feature>
<feature type="transmembrane region" description="Helical" evidence="6">
    <location>
        <begin position="208"/>
        <end position="230"/>
    </location>
</feature>
<accession>A0ABV9JJV0</accession>
<dbReference type="PANTHER" id="PTHR10283">
    <property type="entry name" value="SOLUTE CARRIER FAMILY 13 MEMBER"/>
    <property type="match status" value="1"/>
</dbReference>
<gene>
    <name evidence="7" type="ORF">ACFO3I_05320</name>
</gene>
<organism evidence="7 8">
    <name type="scientific">Rheinheimera marina</name>
    <dbReference type="NCBI Taxonomy" id="1774958"/>
    <lineage>
        <taxon>Bacteria</taxon>
        <taxon>Pseudomonadati</taxon>
        <taxon>Pseudomonadota</taxon>
        <taxon>Gammaproteobacteria</taxon>
        <taxon>Chromatiales</taxon>
        <taxon>Chromatiaceae</taxon>
        <taxon>Rheinheimera</taxon>
    </lineage>
</organism>
<feature type="transmembrane region" description="Helical" evidence="6">
    <location>
        <begin position="123"/>
        <end position="156"/>
    </location>
</feature>
<feature type="transmembrane region" description="Helical" evidence="6">
    <location>
        <begin position="363"/>
        <end position="393"/>
    </location>
</feature>
<dbReference type="PROSITE" id="PS01271">
    <property type="entry name" value="NA_SULFATE"/>
    <property type="match status" value="1"/>
</dbReference>
<dbReference type="Proteomes" id="UP001595962">
    <property type="component" value="Unassembled WGS sequence"/>
</dbReference>
<feature type="transmembrane region" description="Helical" evidence="6">
    <location>
        <begin position="80"/>
        <end position="98"/>
    </location>
</feature>
<reference evidence="8" key="1">
    <citation type="journal article" date="2019" name="Int. J. Syst. Evol. Microbiol.">
        <title>The Global Catalogue of Microorganisms (GCM) 10K type strain sequencing project: providing services to taxonomists for standard genome sequencing and annotation.</title>
        <authorList>
            <consortium name="The Broad Institute Genomics Platform"/>
            <consortium name="The Broad Institute Genome Sequencing Center for Infectious Disease"/>
            <person name="Wu L."/>
            <person name="Ma J."/>
        </authorList>
    </citation>
    <scope>NUCLEOTIDE SEQUENCE [LARGE SCALE GENOMIC DNA]</scope>
    <source>
        <strain evidence="8">DT28</strain>
    </source>
</reference>
<feature type="transmembrane region" description="Helical" evidence="6">
    <location>
        <begin position="264"/>
        <end position="282"/>
    </location>
</feature>
<dbReference type="CDD" id="cd01115">
    <property type="entry name" value="SLC13_permease"/>
    <property type="match status" value="1"/>
</dbReference>
<keyword evidence="4 6" id="KW-1133">Transmembrane helix</keyword>
<dbReference type="NCBIfam" id="TIGR00785">
    <property type="entry name" value="dass"/>
    <property type="match status" value="1"/>
</dbReference>
<evidence type="ECO:0000256" key="3">
    <source>
        <dbReference type="ARBA" id="ARBA00022692"/>
    </source>
</evidence>
<keyword evidence="2" id="KW-0813">Transport</keyword>
<evidence type="ECO:0000256" key="5">
    <source>
        <dbReference type="ARBA" id="ARBA00023136"/>
    </source>
</evidence>
<evidence type="ECO:0000256" key="4">
    <source>
        <dbReference type="ARBA" id="ARBA00022989"/>
    </source>
</evidence>
<sequence>MTFRQKVLLCAGPVLLLLTLLLPAPSSEMSQAAWSTCGLMAWMVLWWISEVVPIPVTSLLPMIFIPLLSIDSMSAATSPYANPIIYLFFGGFFLSIAMEKTGLHRRIALSALSLVGAQPSRQIAALMAVTAFLSMWMSNTATAVMMLPIGLSIIAMAGVSDQSKFAKAILLGIAYSASIGGVATLIGTPPNALLAAYLQKTYQMQISFADWMLIGVPIASLMLVICWLWLTQFHFKLPASTNSSATQFKQQLAGEGPLPSEQKWVLLVFVLAAFCWVFQQWLASTTGLAISDTLIALGAATLLFLLPGKAGKTLLEWQDAQQVPWGVLLLFGAGLSMADQIQKTGVAQLLAQQLQMLQGVEPVLLLLAVTSLIIFLTEVTSNTATAAAFLPLLGPVAVSMELSPLYLALPAALAASFAFMLPVATPPNAIVFASGKLEIKDMARAGLVLNVLGILVIALFSHYLAPHLFV</sequence>
<evidence type="ECO:0000313" key="7">
    <source>
        <dbReference type="EMBL" id="MFC4654445.1"/>
    </source>
</evidence>
<name>A0ABV9JJV0_9GAMM</name>
<dbReference type="InterPro" id="IPR001898">
    <property type="entry name" value="SLC13A/DASS"/>
</dbReference>
<keyword evidence="5 6" id="KW-0472">Membrane</keyword>
<proteinExistence type="predicted"/>
<dbReference type="Pfam" id="PF00939">
    <property type="entry name" value="Na_sulph_symp"/>
    <property type="match status" value="1"/>
</dbReference>
<dbReference type="InterPro" id="IPR031312">
    <property type="entry name" value="Na/sul_symport_CS"/>
</dbReference>
<keyword evidence="3 6" id="KW-0812">Transmembrane</keyword>
<feature type="transmembrane region" description="Helical" evidence="6">
    <location>
        <begin position="288"/>
        <end position="306"/>
    </location>
</feature>
<feature type="transmembrane region" description="Helical" evidence="6">
    <location>
        <begin position="405"/>
        <end position="424"/>
    </location>
</feature>
<evidence type="ECO:0000256" key="6">
    <source>
        <dbReference type="SAM" id="Phobius"/>
    </source>
</evidence>